<keyword evidence="4" id="KW-0677">Repeat</keyword>
<dbReference type="GeneID" id="12510127"/>
<dbReference type="Pfam" id="PF12838">
    <property type="entry name" value="Fer4_7"/>
    <property type="match status" value="1"/>
</dbReference>
<dbReference type="InterPro" id="IPR017900">
    <property type="entry name" value="4Fe4S_Fe_S_CS"/>
</dbReference>
<evidence type="ECO:0000313" key="11">
    <source>
        <dbReference type="Proteomes" id="UP000005877"/>
    </source>
</evidence>
<evidence type="ECO:0000256" key="1">
    <source>
        <dbReference type="ARBA" id="ARBA00022448"/>
    </source>
</evidence>
<dbReference type="InterPro" id="IPR017896">
    <property type="entry name" value="4Fe4S_Fe-S-bd"/>
</dbReference>
<keyword evidence="6" id="KW-0408">Iron</keyword>
<dbReference type="PANTHER" id="PTHR43687:SF6">
    <property type="entry name" value="L-ASPARTATE SEMIALDEHYDE SULFURTRANSFERASE IRON-SULFUR SUBUNIT"/>
    <property type="match status" value="1"/>
</dbReference>
<keyword evidence="3" id="KW-0479">Metal-binding</keyword>
<reference evidence="10 11" key="1">
    <citation type="journal article" date="2012" name="PLoS ONE">
        <title>The genome characteristics and predicted function of methyl-group oxidation pathway in the obligate aceticlastic methanogens, Methanosaeta spp.</title>
        <authorList>
            <person name="Zhu J."/>
            <person name="Zheng H."/>
            <person name="Ai G."/>
            <person name="Zhang G."/>
            <person name="Liu D."/>
            <person name="Liu X."/>
            <person name="Dong X."/>
        </authorList>
    </citation>
    <scope>NUCLEOTIDE SEQUENCE [LARGE SCALE GENOMIC DNA]</scope>
    <source>
        <strain evidence="10 11">6Ac</strain>
    </source>
</reference>
<keyword evidence="11" id="KW-1185">Reference proteome</keyword>
<dbReference type="Gene3D" id="3.30.70.20">
    <property type="match status" value="2"/>
</dbReference>
<evidence type="ECO:0000256" key="3">
    <source>
        <dbReference type="ARBA" id="ARBA00022723"/>
    </source>
</evidence>
<keyword evidence="2" id="KW-0004">4Fe-4S</keyword>
<dbReference type="GO" id="GO:0051539">
    <property type="term" value="F:4 iron, 4 sulfur cluster binding"/>
    <property type="evidence" value="ECO:0007669"/>
    <property type="project" value="UniProtKB-KW"/>
</dbReference>
<feature type="region of interest" description="Disordered" evidence="8">
    <location>
        <begin position="79"/>
        <end position="139"/>
    </location>
</feature>
<evidence type="ECO:0000259" key="9">
    <source>
        <dbReference type="PROSITE" id="PS51379"/>
    </source>
</evidence>
<feature type="domain" description="4Fe-4S ferredoxin-type" evidence="9">
    <location>
        <begin position="37"/>
        <end position="66"/>
    </location>
</feature>
<proteinExistence type="predicted"/>
<evidence type="ECO:0000256" key="2">
    <source>
        <dbReference type="ARBA" id="ARBA00022485"/>
    </source>
</evidence>
<dbReference type="HOGENOM" id="CLU_074768_0_0_2"/>
<dbReference type="EMBL" id="CP003117">
    <property type="protein sequence ID" value="AET64329.1"/>
    <property type="molecule type" value="Genomic_DNA"/>
</dbReference>
<dbReference type="PROSITE" id="PS00198">
    <property type="entry name" value="4FE4S_FER_1"/>
    <property type="match status" value="1"/>
</dbReference>
<dbReference type="RefSeq" id="WP_014586514.1">
    <property type="nucleotide sequence ID" value="NC_017527.1"/>
</dbReference>
<dbReference type="KEGG" id="mhi:Mhar_0958"/>
<dbReference type="PANTHER" id="PTHR43687">
    <property type="entry name" value="ADENYLYLSULFATE REDUCTASE, BETA SUBUNIT"/>
    <property type="match status" value="1"/>
</dbReference>
<sequence>MKVVIRKIIKIDEALCDGCGNCVLACPENAIEIVGGKAKVVRESLCDGLGACIGDCPTGALSMEEREAEEFDELAAKAAVEPAHPTRPPGRGRGCEDGDGPGEGEGGCPMALRGTGAGRLGSSKLAGRRSRAPASGPAAAAIQPELSNWPVQMRLAHVDSPHFDGARLLIAGDCTAFATPWVHQDFIRGRTTLIGCPKLDERESFVEGLAAILAAHEIEDITVLEMEVPCCSNLEAFVRQSLKRAGKEVPVRSVILGIDGEVQG</sequence>
<evidence type="ECO:0000256" key="5">
    <source>
        <dbReference type="ARBA" id="ARBA00022982"/>
    </source>
</evidence>
<keyword evidence="5" id="KW-0249">Electron transport</keyword>
<dbReference type="InterPro" id="IPR050572">
    <property type="entry name" value="Fe-S_Ferredoxin"/>
</dbReference>
<feature type="domain" description="4Fe-4S ferredoxin-type" evidence="9">
    <location>
        <begin position="7"/>
        <end position="36"/>
    </location>
</feature>
<evidence type="ECO:0000256" key="7">
    <source>
        <dbReference type="ARBA" id="ARBA00023014"/>
    </source>
</evidence>
<protein>
    <submittedName>
        <fullName evidence="10">Iron-sulfur cluster-binding protein</fullName>
    </submittedName>
</protein>
<evidence type="ECO:0000256" key="8">
    <source>
        <dbReference type="SAM" id="MobiDB-lite"/>
    </source>
</evidence>
<dbReference type="PROSITE" id="PS51379">
    <property type="entry name" value="4FE4S_FER_2"/>
    <property type="match status" value="2"/>
</dbReference>
<dbReference type="STRING" id="1110509.Mhar_0958"/>
<organism evidence="10 11">
    <name type="scientific">Methanothrix harundinacea (strain 6Ac)</name>
    <name type="common">Methanosaeta harundinacea</name>
    <dbReference type="NCBI Taxonomy" id="1110509"/>
    <lineage>
        <taxon>Archaea</taxon>
        <taxon>Methanobacteriati</taxon>
        <taxon>Methanobacteriota</taxon>
        <taxon>Stenosarchaea group</taxon>
        <taxon>Methanomicrobia</taxon>
        <taxon>Methanotrichales</taxon>
        <taxon>Methanotrichaceae</taxon>
        <taxon>Methanothrix</taxon>
    </lineage>
</organism>
<name>G7WLM6_METH6</name>
<dbReference type="Proteomes" id="UP000005877">
    <property type="component" value="Chromosome"/>
</dbReference>
<dbReference type="GO" id="GO:0016491">
    <property type="term" value="F:oxidoreductase activity"/>
    <property type="evidence" value="ECO:0007669"/>
    <property type="project" value="UniProtKB-ARBA"/>
</dbReference>
<dbReference type="OrthoDB" id="15347at2157"/>
<keyword evidence="7" id="KW-0411">Iron-sulfur</keyword>
<evidence type="ECO:0000256" key="6">
    <source>
        <dbReference type="ARBA" id="ARBA00023004"/>
    </source>
</evidence>
<dbReference type="AlphaFoldDB" id="G7WLM6"/>
<evidence type="ECO:0000256" key="4">
    <source>
        <dbReference type="ARBA" id="ARBA00022737"/>
    </source>
</evidence>
<accession>G7WLM6</accession>
<dbReference type="SUPFAM" id="SSF54862">
    <property type="entry name" value="4Fe-4S ferredoxins"/>
    <property type="match status" value="1"/>
</dbReference>
<gene>
    <name evidence="10" type="ordered locus">Mhar_0958</name>
</gene>
<keyword evidence="1" id="KW-0813">Transport</keyword>
<dbReference type="GO" id="GO:0046872">
    <property type="term" value="F:metal ion binding"/>
    <property type="evidence" value="ECO:0007669"/>
    <property type="project" value="UniProtKB-KW"/>
</dbReference>
<dbReference type="PATRIC" id="fig|1110509.7.peg.1073"/>
<evidence type="ECO:0000313" key="10">
    <source>
        <dbReference type="EMBL" id="AET64329.1"/>
    </source>
</evidence>